<dbReference type="RefSeq" id="WP_320322143.1">
    <property type="nucleotide sequence ID" value="NZ_JAVIIP010000034.1"/>
</dbReference>
<evidence type="ECO:0000313" key="2">
    <source>
        <dbReference type="EMBL" id="MDX8541956.1"/>
    </source>
</evidence>
<evidence type="ECO:0000313" key="3">
    <source>
        <dbReference type="Proteomes" id="UP001276564"/>
    </source>
</evidence>
<sequence length="97" mass="11089">MESPPPDGLRREHRPRVLKGATIITGFQNSEISCSLRNQHSKGAELKLAADIQIPERFLLYVPVDGIAYRTVVRWRKNDRVGVEFEGTEPKPKYHYG</sequence>
<feature type="domain" description="PilZ" evidence="1">
    <location>
        <begin position="10"/>
        <end position="89"/>
    </location>
</feature>
<dbReference type="Pfam" id="PF07238">
    <property type="entry name" value="PilZ"/>
    <property type="match status" value="1"/>
</dbReference>
<accession>A0ABU5AXL2</accession>
<dbReference type="Proteomes" id="UP001276564">
    <property type="component" value="Unassembled WGS sequence"/>
</dbReference>
<evidence type="ECO:0000259" key="1">
    <source>
        <dbReference type="Pfam" id="PF07238"/>
    </source>
</evidence>
<gene>
    <name evidence="2" type="ORF">RFM23_30605</name>
</gene>
<organism evidence="2 3">
    <name type="scientific">Mesorhizobium abyssinicae</name>
    <dbReference type="NCBI Taxonomy" id="1209958"/>
    <lineage>
        <taxon>Bacteria</taxon>
        <taxon>Pseudomonadati</taxon>
        <taxon>Pseudomonadota</taxon>
        <taxon>Alphaproteobacteria</taxon>
        <taxon>Hyphomicrobiales</taxon>
        <taxon>Phyllobacteriaceae</taxon>
        <taxon>Mesorhizobium</taxon>
    </lineage>
</organism>
<keyword evidence="3" id="KW-1185">Reference proteome</keyword>
<name>A0ABU5AXL2_9HYPH</name>
<dbReference type="EMBL" id="JAVIIP010000034">
    <property type="protein sequence ID" value="MDX8541956.1"/>
    <property type="molecule type" value="Genomic_DNA"/>
</dbReference>
<protein>
    <submittedName>
        <fullName evidence="2">PilZ domain-containing protein</fullName>
    </submittedName>
</protein>
<comment type="caution">
    <text evidence="2">The sequence shown here is derived from an EMBL/GenBank/DDBJ whole genome shotgun (WGS) entry which is preliminary data.</text>
</comment>
<dbReference type="SUPFAM" id="SSF141371">
    <property type="entry name" value="PilZ domain-like"/>
    <property type="match status" value="1"/>
</dbReference>
<dbReference type="InterPro" id="IPR009875">
    <property type="entry name" value="PilZ_domain"/>
</dbReference>
<proteinExistence type="predicted"/>
<reference evidence="2 3" key="1">
    <citation type="submission" date="2023-08" db="EMBL/GenBank/DDBJ databases">
        <title>Implementing the SeqCode for naming new Mesorhizobium species isolated from Vachellia karroo root nodules.</title>
        <authorList>
            <person name="Van Lill M."/>
        </authorList>
    </citation>
    <scope>NUCLEOTIDE SEQUENCE [LARGE SCALE GENOMIC DNA]</scope>
    <source>
        <strain evidence="2 3">VK4B</strain>
    </source>
</reference>